<dbReference type="InterPro" id="IPR000719">
    <property type="entry name" value="Prot_kinase_dom"/>
</dbReference>
<keyword evidence="5 10" id="KW-0418">Kinase</keyword>
<dbReference type="PROSITE" id="PS50011">
    <property type="entry name" value="PROTEIN_KINASE_DOM"/>
    <property type="match status" value="1"/>
</dbReference>
<evidence type="ECO:0000256" key="5">
    <source>
        <dbReference type="ARBA" id="ARBA00022777"/>
    </source>
</evidence>
<dbReference type="InterPro" id="IPR011009">
    <property type="entry name" value="Kinase-like_dom_sf"/>
</dbReference>
<evidence type="ECO:0000259" key="9">
    <source>
        <dbReference type="PROSITE" id="PS50011"/>
    </source>
</evidence>
<accession>A0ABT7MGE4</accession>
<proteinExistence type="predicted"/>
<dbReference type="Gene3D" id="1.10.510.10">
    <property type="entry name" value="Transferase(Phosphotransferase) domain 1"/>
    <property type="match status" value="1"/>
</dbReference>
<dbReference type="EC" id="2.7.11.1" evidence="1"/>
<dbReference type="PANTHER" id="PTHR43289:SF6">
    <property type="entry name" value="SERINE_THREONINE-PROTEIN KINASE NEKL-3"/>
    <property type="match status" value="1"/>
</dbReference>
<dbReference type="Pfam" id="PF00069">
    <property type="entry name" value="Pkinase"/>
    <property type="match status" value="1"/>
</dbReference>
<keyword evidence="8" id="KW-0812">Transmembrane</keyword>
<keyword evidence="2" id="KW-0723">Serine/threonine-protein kinase</keyword>
<reference evidence="10 11" key="1">
    <citation type="submission" date="2023-06" db="EMBL/GenBank/DDBJ databases">
        <title>Actinomycetospora Odt1-22.</title>
        <authorList>
            <person name="Supong K."/>
        </authorList>
    </citation>
    <scope>NUCLEOTIDE SEQUENCE [LARGE SCALE GENOMIC DNA]</scope>
    <source>
        <strain evidence="10 11">Odt1-22</strain>
    </source>
</reference>
<evidence type="ECO:0000256" key="7">
    <source>
        <dbReference type="SAM" id="MobiDB-lite"/>
    </source>
</evidence>
<comment type="caution">
    <text evidence="10">The sequence shown here is derived from an EMBL/GenBank/DDBJ whole genome shotgun (WGS) entry which is preliminary data.</text>
</comment>
<feature type="region of interest" description="Disordered" evidence="7">
    <location>
        <begin position="278"/>
        <end position="298"/>
    </location>
</feature>
<evidence type="ECO:0000256" key="1">
    <source>
        <dbReference type="ARBA" id="ARBA00012513"/>
    </source>
</evidence>
<sequence>MITTKGGYSIGDQLLGRYELVRYISHGGMGIVWEASDLTLDRVVALKHVRFRDDDEAADEDRRRTLREARTAAKLSDHPHIITIYDVQEVAGDIWLVLEYLPSESLAQRTSEGRLLEVTEAARIGAEVALALDAAHERGIVHRDVKPGNVLLGSADGEVKLTDFGIAHAEGEHPVTQANVISGTPAYMAPEVARGHAATPASDVFSLGATLYRLVEGRTPFDEGENTLQTLMRVAHESPTPPRQAGPFSGLLMHFLELDPRTRPTAADAHRLLDDFVRRLSEPTKPPKDEVPPPPEKKSRFGRRALLAAASLLVVAALVVGVVVFLPSGSASGIPALPESVGAVRLTGDVRAADPCALLDTEAVAGLGRARIGPGGSIYECRLTIDLPDGQRIYNDVHFGNTVAEGARGPVQQLGEVTLAREGHNPRGCSSDVVLADNNLIAVNTRYANSRAGSDPCPTNEAVLAVVVDRLNENGISYRPGWMDDISLARQQACDVPGDSPAQIPGMLATQRSSYLNGSACFIGLRQKGVPYVAVTLGVEPNGGISNYGTPSTIGGKAAFTRSIAGYYNPTACRVSLEHRPSYSGGANRPTEYISVQVEGSAPYDELCRQADAIASASEKFVSS</sequence>
<keyword evidence="8" id="KW-1133">Transmembrane helix</keyword>
<dbReference type="InterPro" id="IPR008271">
    <property type="entry name" value="Ser/Thr_kinase_AS"/>
</dbReference>
<gene>
    <name evidence="10" type="ORF">QRT03_23800</name>
</gene>
<dbReference type="RefSeq" id="WP_286055579.1">
    <property type="nucleotide sequence ID" value="NZ_JASVWF010000006.1"/>
</dbReference>
<dbReference type="Proteomes" id="UP001231924">
    <property type="component" value="Unassembled WGS sequence"/>
</dbReference>
<keyword evidence="4" id="KW-0547">Nucleotide-binding</keyword>
<dbReference type="SMART" id="SM00220">
    <property type="entry name" value="S_TKc"/>
    <property type="match status" value="1"/>
</dbReference>
<protein>
    <recommendedName>
        <fullName evidence="1">non-specific serine/threonine protein kinase</fullName>
        <ecNumber evidence="1">2.7.11.1</ecNumber>
    </recommendedName>
</protein>
<dbReference type="SUPFAM" id="SSF56112">
    <property type="entry name" value="Protein kinase-like (PK-like)"/>
    <property type="match status" value="1"/>
</dbReference>
<evidence type="ECO:0000256" key="8">
    <source>
        <dbReference type="SAM" id="Phobius"/>
    </source>
</evidence>
<organism evidence="10 11">
    <name type="scientific">Actinomycetospora termitidis</name>
    <dbReference type="NCBI Taxonomy" id="3053470"/>
    <lineage>
        <taxon>Bacteria</taxon>
        <taxon>Bacillati</taxon>
        <taxon>Actinomycetota</taxon>
        <taxon>Actinomycetes</taxon>
        <taxon>Pseudonocardiales</taxon>
        <taxon>Pseudonocardiaceae</taxon>
        <taxon>Actinomycetospora</taxon>
    </lineage>
</organism>
<keyword evidence="8" id="KW-0472">Membrane</keyword>
<evidence type="ECO:0000313" key="11">
    <source>
        <dbReference type="Proteomes" id="UP001231924"/>
    </source>
</evidence>
<dbReference type="GO" id="GO:0004674">
    <property type="term" value="F:protein serine/threonine kinase activity"/>
    <property type="evidence" value="ECO:0007669"/>
    <property type="project" value="UniProtKB-EC"/>
</dbReference>
<evidence type="ECO:0000256" key="2">
    <source>
        <dbReference type="ARBA" id="ARBA00022527"/>
    </source>
</evidence>
<name>A0ABT7MGE4_9PSEU</name>
<dbReference type="CDD" id="cd14014">
    <property type="entry name" value="STKc_PknB_like"/>
    <property type="match status" value="1"/>
</dbReference>
<evidence type="ECO:0000256" key="4">
    <source>
        <dbReference type="ARBA" id="ARBA00022741"/>
    </source>
</evidence>
<evidence type="ECO:0000313" key="10">
    <source>
        <dbReference type="EMBL" id="MDL5159012.1"/>
    </source>
</evidence>
<evidence type="ECO:0000256" key="6">
    <source>
        <dbReference type="ARBA" id="ARBA00022840"/>
    </source>
</evidence>
<evidence type="ECO:0000256" key="3">
    <source>
        <dbReference type="ARBA" id="ARBA00022679"/>
    </source>
</evidence>
<keyword evidence="6" id="KW-0067">ATP-binding</keyword>
<dbReference type="PROSITE" id="PS00108">
    <property type="entry name" value="PROTEIN_KINASE_ST"/>
    <property type="match status" value="1"/>
</dbReference>
<dbReference type="Gene3D" id="3.30.200.20">
    <property type="entry name" value="Phosphorylase Kinase, domain 1"/>
    <property type="match status" value="1"/>
</dbReference>
<dbReference type="PANTHER" id="PTHR43289">
    <property type="entry name" value="MITOGEN-ACTIVATED PROTEIN KINASE KINASE KINASE 20-RELATED"/>
    <property type="match status" value="1"/>
</dbReference>
<dbReference type="EMBL" id="JASVWF010000006">
    <property type="protein sequence ID" value="MDL5159012.1"/>
    <property type="molecule type" value="Genomic_DNA"/>
</dbReference>
<keyword evidence="3 10" id="KW-0808">Transferase</keyword>
<keyword evidence="11" id="KW-1185">Reference proteome</keyword>
<feature type="transmembrane region" description="Helical" evidence="8">
    <location>
        <begin position="305"/>
        <end position="326"/>
    </location>
</feature>
<feature type="domain" description="Protein kinase" evidence="9">
    <location>
        <begin position="18"/>
        <end position="277"/>
    </location>
</feature>